<keyword evidence="5 7" id="KW-0456">Lyase</keyword>
<evidence type="ECO:0000256" key="7">
    <source>
        <dbReference type="HAMAP-Rule" id="MF_00218"/>
    </source>
</evidence>
<comment type="subunit">
    <text evidence="7">Homodimer.</text>
</comment>
<dbReference type="CDD" id="cd00717">
    <property type="entry name" value="URO-D"/>
    <property type="match status" value="1"/>
</dbReference>
<keyword evidence="7" id="KW-0963">Cytoplasm</keyword>
<dbReference type="EMBL" id="BANI01000035">
    <property type="protein sequence ID" value="GAN95676.1"/>
    <property type="molecule type" value="Genomic_DNA"/>
</dbReference>
<evidence type="ECO:0000256" key="9">
    <source>
        <dbReference type="RuleBase" id="RU004169"/>
    </source>
</evidence>
<dbReference type="Proteomes" id="UP000032675">
    <property type="component" value="Unassembled WGS sequence"/>
</dbReference>
<dbReference type="InterPro" id="IPR038071">
    <property type="entry name" value="UROD/MetE-like_sf"/>
</dbReference>
<organism evidence="12 13">
    <name type="scientific">Komagataeibacter europaeus NBRC 3261</name>
    <dbReference type="NCBI Taxonomy" id="1234669"/>
    <lineage>
        <taxon>Bacteria</taxon>
        <taxon>Pseudomonadati</taxon>
        <taxon>Pseudomonadota</taxon>
        <taxon>Alphaproteobacteria</taxon>
        <taxon>Acetobacterales</taxon>
        <taxon>Acetobacteraceae</taxon>
        <taxon>Komagataeibacter</taxon>
    </lineage>
</organism>
<feature type="binding site" evidence="7">
    <location>
        <position position="216"/>
    </location>
    <ligand>
        <name>substrate</name>
    </ligand>
</feature>
<proteinExistence type="inferred from homology"/>
<dbReference type="PROSITE" id="PS00907">
    <property type="entry name" value="UROD_2"/>
    <property type="match status" value="1"/>
</dbReference>
<evidence type="ECO:0000256" key="6">
    <source>
        <dbReference type="ARBA" id="ARBA00023244"/>
    </source>
</evidence>
<comment type="catalytic activity">
    <reaction evidence="7 8">
        <text>uroporphyrinogen III + 4 H(+) = coproporphyrinogen III + 4 CO2</text>
        <dbReference type="Rhea" id="RHEA:19865"/>
        <dbReference type="ChEBI" id="CHEBI:15378"/>
        <dbReference type="ChEBI" id="CHEBI:16526"/>
        <dbReference type="ChEBI" id="CHEBI:57308"/>
        <dbReference type="ChEBI" id="CHEBI:57309"/>
        <dbReference type="EC" id="4.1.1.37"/>
    </reaction>
</comment>
<feature type="binding site" evidence="7">
    <location>
        <position position="332"/>
    </location>
    <ligand>
        <name>substrate</name>
    </ligand>
</feature>
<evidence type="ECO:0000259" key="10">
    <source>
        <dbReference type="PROSITE" id="PS00906"/>
    </source>
</evidence>
<dbReference type="SUPFAM" id="SSF51726">
    <property type="entry name" value="UROD/MetE-like"/>
    <property type="match status" value="1"/>
</dbReference>
<dbReference type="AlphaFoldDB" id="A0A0D6PYS5"/>
<dbReference type="GO" id="GO:0005829">
    <property type="term" value="C:cytosol"/>
    <property type="evidence" value="ECO:0007669"/>
    <property type="project" value="TreeGrafter"/>
</dbReference>
<evidence type="ECO:0000313" key="12">
    <source>
        <dbReference type="EMBL" id="GAN95676.1"/>
    </source>
</evidence>
<keyword evidence="4 7" id="KW-0210">Decarboxylase</keyword>
<dbReference type="HAMAP" id="MF_00218">
    <property type="entry name" value="URO_D"/>
    <property type="match status" value="1"/>
</dbReference>
<dbReference type="InterPro" id="IPR000257">
    <property type="entry name" value="Uroporphyrinogen_deCOase"/>
</dbReference>
<feature type="domain" description="Uroporphyrinogen decarboxylase (URO-D)" evidence="11">
    <location>
        <begin position="149"/>
        <end position="165"/>
    </location>
</feature>
<dbReference type="Pfam" id="PF01208">
    <property type="entry name" value="URO-D"/>
    <property type="match status" value="1"/>
</dbReference>
<protein>
    <recommendedName>
        <fullName evidence="3 7">Uroporphyrinogen decarboxylase</fullName>
        <shortName evidence="7">UPD</shortName>
        <shortName evidence="7">URO-D</shortName>
        <ecNumber evidence="3 7">4.1.1.37</ecNumber>
    </recommendedName>
</protein>
<keyword evidence="6 7" id="KW-0627">Porphyrin biosynthesis</keyword>
<comment type="caution">
    <text evidence="12">The sequence shown here is derived from an EMBL/GenBank/DDBJ whole genome shotgun (WGS) entry which is preliminary data.</text>
</comment>
<evidence type="ECO:0000256" key="4">
    <source>
        <dbReference type="ARBA" id="ARBA00022793"/>
    </source>
</evidence>
<comment type="subcellular location">
    <subcellularLocation>
        <location evidence="7">Cytoplasm</location>
    </subcellularLocation>
</comment>
<dbReference type="RefSeq" id="WP_029335489.1">
    <property type="nucleotide sequence ID" value="NZ_BANI01000035.1"/>
</dbReference>
<evidence type="ECO:0000256" key="2">
    <source>
        <dbReference type="ARBA" id="ARBA00009935"/>
    </source>
</evidence>
<comment type="function">
    <text evidence="7">Catalyzes the decarboxylation of four acetate groups of uroporphyrinogen-III to yield coproporphyrinogen-III.</text>
</comment>
<comment type="similarity">
    <text evidence="2 7 9">Belongs to the uroporphyrinogen decarboxylase family.</text>
</comment>
<evidence type="ECO:0000256" key="5">
    <source>
        <dbReference type="ARBA" id="ARBA00023239"/>
    </source>
</evidence>
<accession>A0A0D6PYS5</accession>
<dbReference type="PROSITE" id="PS00906">
    <property type="entry name" value="UROD_1"/>
    <property type="match status" value="1"/>
</dbReference>
<dbReference type="GO" id="GO:0019353">
    <property type="term" value="P:protoporphyrinogen IX biosynthetic process from glutamate"/>
    <property type="evidence" value="ECO:0007669"/>
    <property type="project" value="TreeGrafter"/>
</dbReference>
<feature type="binding site" evidence="7">
    <location>
        <position position="161"/>
    </location>
    <ligand>
        <name>substrate</name>
    </ligand>
</feature>
<reference evidence="12 13" key="1">
    <citation type="submission" date="2012-11" db="EMBL/GenBank/DDBJ databases">
        <title>Whole genome sequence of Gluconacetobacter europaeus NBRC3261.</title>
        <authorList>
            <person name="Azuma Y."/>
            <person name="Higashiura N."/>
            <person name="Hirakawa H."/>
            <person name="Matsushita K."/>
        </authorList>
    </citation>
    <scope>NUCLEOTIDE SEQUENCE [LARGE SCALE GENOMIC DNA]</scope>
    <source>
        <strain evidence="12 13">NBRC 3261</strain>
    </source>
</reference>
<feature type="domain" description="Uroporphyrinogen decarboxylase (URO-D)" evidence="10">
    <location>
        <begin position="21"/>
        <end position="30"/>
    </location>
</feature>
<dbReference type="UniPathway" id="UPA00251">
    <property type="reaction ID" value="UER00321"/>
</dbReference>
<dbReference type="PANTHER" id="PTHR21091:SF169">
    <property type="entry name" value="UROPORPHYRINOGEN DECARBOXYLASE"/>
    <property type="match status" value="1"/>
</dbReference>
<dbReference type="InterPro" id="IPR006361">
    <property type="entry name" value="Uroporphyrinogen_deCO2ase_HemE"/>
</dbReference>
<feature type="site" description="Transition state stabilizer" evidence="7">
    <location>
        <position position="75"/>
    </location>
</feature>
<evidence type="ECO:0000256" key="1">
    <source>
        <dbReference type="ARBA" id="ARBA00004804"/>
    </source>
</evidence>
<dbReference type="NCBIfam" id="TIGR01464">
    <property type="entry name" value="hemE"/>
    <property type="match status" value="1"/>
</dbReference>
<dbReference type="PANTHER" id="PTHR21091">
    <property type="entry name" value="METHYLTETRAHYDROFOLATE:HOMOCYSTEINE METHYLTRANSFERASE RELATED"/>
    <property type="match status" value="1"/>
</dbReference>
<feature type="binding site" evidence="7">
    <location>
        <position position="75"/>
    </location>
    <ligand>
        <name>substrate</name>
    </ligand>
</feature>
<evidence type="ECO:0000259" key="11">
    <source>
        <dbReference type="PROSITE" id="PS00907"/>
    </source>
</evidence>
<evidence type="ECO:0000256" key="3">
    <source>
        <dbReference type="ARBA" id="ARBA00012288"/>
    </source>
</evidence>
<gene>
    <name evidence="7" type="primary">hemE</name>
    <name evidence="12" type="ORF">Geu3261_0035_038</name>
</gene>
<comment type="caution">
    <text evidence="7">Lacks conserved residue(s) required for the propagation of feature annotation.</text>
</comment>
<dbReference type="EC" id="4.1.1.37" evidence="3 7"/>
<comment type="pathway">
    <text evidence="1 7 8">Porphyrin-containing compound metabolism; protoporphyrin-IX biosynthesis; coproporphyrinogen-III from 5-aminolevulinate: step 4/4.</text>
</comment>
<name>A0A0D6PYS5_KOMEU</name>
<dbReference type="Gene3D" id="3.20.20.210">
    <property type="match status" value="1"/>
</dbReference>
<feature type="binding site" evidence="7">
    <location>
        <begin position="26"/>
        <end position="30"/>
    </location>
    <ligand>
        <name>substrate</name>
    </ligand>
</feature>
<evidence type="ECO:0000256" key="8">
    <source>
        <dbReference type="RuleBase" id="RU000554"/>
    </source>
</evidence>
<evidence type="ECO:0000313" key="13">
    <source>
        <dbReference type="Proteomes" id="UP000032675"/>
    </source>
</evidence>
<sequence>MTETRKPLLATLLGEATWPPPVWLMRQAGRFLPEFRALREKADFITRCMTPDMAVDITLQPIRRFGMDGAILFSDILILPWAMGQSLEFVPGRGPVLGAVRSMADLERLDPTRVKQATQPVMETLARLRKAVDGPDAIGPAKPGQVTLIGFAGAPFTVACYMVEGHGSREFEETRRLAYTDPAFFDRLIELLTTATADMLCDQIMAGAEAVMLFDSWSGLLPPSQFRRHVIEPARRITEIINARHPGVPVIGFPRLAGLMAIEYGHVTGVNAMALDTGADMKAVAEKVPDTLVLQGNLDPIRVLAGGEGMRTEARAIRDAMKGRPHVFNLGHGVIPTTPPEHVGDLIKTIRDV</sequence>
<dbReference type="GO" id="GO:0004853">
    <property type="term" value="F:uroporphyrinogen decarboxylase activity"/>
    <property type="evidence" value="ECO:0007669"/>
    <property type="project" value="UniProtKB-UniRule"/>
</dbReference>